<name>A0A6A4GJB4_9AGAR</name>
<protein>
    <submittedName>
        <fullName evidence="1">Uncharacterized protein</fullName>
    </submittedName>
</protein>
<keyword evidence="2" id="KW-1185">Reference proteome</keyword>
<proteinExistence type="predicted"/>
<dbReference type="EMBL" id="ML769982">
    <property type="protein sequence ID" value="KAE9385470.1"/>
    <property type="molecule type" value="Genomic_DNA"/>
</dbReference>
<dbReference type="Proteomes" id="UP000799118">
    <property type="component" value="Unassembled WGS sequence"/>
</dbReference>
<sequence>MLLRGFKYADLSSHGAAYPCRCEIWQNTSCGLFISLLITIDASRVHHMYRATAPHSHLLLRASLTSLLNGLSPYRYKSQSLVPTVGQVVGLVKLGECQRHF</sequence>
<reference evidence="1" key="1">
    <citation type="journal article" date="2019" name="Environ. Microbiol.">
        <title>Fungal ecological strategies reflected in gene transcription - a case study of two litter decomposers.</title>
        <authorList>
            <person name="Barbi F."/>
            <person name="Kohler A."/>
            <person name="Barry K."/>
            <person name="Baskaran P."/>
            <person name="Daum C."/>
            <person name="Fauchery L."/>
            <person name="Ihrmark K."/>
            <person name="Kuo A."/>
            <person name="LaButti K."/>
            <person name="Lipzen A."/>
            <person name="Morin E."/>
            <person name="Grigoriev I.V."/>
            <person name="Henrissat B."/>
            <person name="Lindahl B."/>
            <person name="Martin F."/>
        </authorList>
    </citation>
    <scope>NUCLEOTIDE SEQUENCE</scope>
    <source>
        <strain evidence="1">JB14</strain>
    </source>
</reference>
<dbReference type="AlphaFoldDB" id="A0A6A4GJB4"/>
<accession>A0A6A4GJB4</accession>
<evidence type="ECO:0000313" key="2">
    <source>
        <dbReference type="Proteomes" id="UP000799118"/>
    </source>
</evidence>
<evidence type="ECO:0000313" key="1">
    <source>
        <dbReference type="EMBL" id="KAE9385470.1"/>
    </source>
</evidence>
<organism evidence="1 2">
    <name type="scientific">Gymnopus androsaceus JB14</name>
    <dbReference type="NCBI Taxonomy" id="1447944"/>
    <lineage>
        <taxon>Eukaryota</taxon>
        <taxon>Fungi</taxon>
        <taxon>Dikarya</taxon>
        <taxon>Basidiomycota</taxon>
        <taxon>Agaricomycotina</taxon>
        <taxon>Agaricomycetes</taxon>
        <taxon>Agaricomycetidae</taxon>
        <taxon>Agaricales</taxon>
        <taxon>Marasmiineae</taxon>
        <taxon>Omphalotaceae</taxon>
        <taxon>Gymnopus</taxon>
    </lineage>
</organism>
<gene>
    <name evidence="1" type="ORF">BT96DRAFT_594943</name>
</gene>